<gene>
    <name evidence="3" type="ORF">EIZ62_10470</name>
</gene>
<dbReference type="AlphaFoldDB" id="A0A6I6FF18"/>
<feature type="domain" description="Solute-binding protein family 3/N-terminal" evidence="2">
    <location>
        <begin position="75"/>
        <end position="314"/>
    </location>
</feature>
<dbReference type="RefSeq" id="WP_156692418.1">
    <property type="nucleotide sequence ID" value="NZ_CP034279.1"/>
</dbReference>
<dbReference type="OrthoDB" id="4633994at2"/>
<dbReference type="PANTHER" id="PTHR35936:SF17">
    <property type="entry name" value="ARGININE-BINDING EXTRACELLULAR PROTEIN ARTP"/>
    <property type="match status" value="1"/>
</dbReference>
<reference evidence="3 4" key="1">
    <citation type="submission" date="2018-12" db="EMBL/GenBank/DDBJ databases">
        <title>Complete genome sequence of Streptomyces ficellus NRRL8067, the producer of ficellomycin, feldamycin and nojirimycin.</title>
        <authorList>
            <person name="Zhang H."/>
            <person name="Yue R."/>
            <person name="Liu Y."/>
            <person name="Li M."/>
            <person name="Mu H."/>
            <person name="Zhang J."/>
        </authorList>
    </citation>
    <scope>NUCLEOTIDE SEQUENCE [LARGE SCALE GENOMIC DNA]</scope>
    <source>
        <strain evidence="3 4">NRRL 8067</strain>
    </source>
</reference>
<evidence type="ECO:0000313" key="4">
    <source>
        <dbReference type="Proteomes" id="UP000422572"/>
    </source>
</evidence>
<dbReference type="Pfam" id="PF00497">
    <property type="entry name" value="SBP_bac_3"/>
    <property type="match status" value="1"/>
</dbReference>
<sequence>MTASTTRCTTAAKTGTPRTSRIAAVAAIAVAGSMLLTACGDQTEAGQAKDSGSASQGSSAPLFAKLPEKYKKSGVIKVGTDAAYAPMESMDGNKIVGIDPEIGEALGKKLGVTFTFENGKFDGLVGSLYSGRVDLVMSGMTDNKDRQQGLDEGKKTGKGVDFVDYFQSGTAILVKKGNPKGIKTLDDLCGKKVAVQLGTTYADAAKAQSAKCEKDGKAKIAIETPDTDAEAQVRVKSGGADADLNDYPVAVHVAKTADAGNAFEVAGEPVDAGPFGIAVDKGNAQLRDAIKEALDAIIADGSYKKILDKWGASQSAIDKAVINGGK</sequence>
<evidence type="ECO:0000259" key="2">
    <source>
        <dbReference type="SMART" id="SM00062"/>
    </source>
</evidence>
<dbReference type="EMBL" id="CP034279">
    <property type="protein sequence ID" value="QGV78622.1"/>
    <property type="molecule type" value="Genomic_DNA"/>
</dbReference>
<proteinExistence type="predicted"/>
<organism evidence="3 4">
    <name type="scientific">Streptomyces ficellus</name>
    <dbReference type="NCBI Taxonomy" id="1977088"/>
    <lineage>
        <taxon>Bacteria</taxon>
        <taxon>Bacillati</taxon>
        <taxon>Actinomycetota</taxon>
        <taxon>Actinomycetes</taxon>
        <taxon>Kitasatosporales</taxon>
        <taxon>Streptomycetaceae</taxon>
        <taxon>Streptomyces</taxon>
    </lineage>
</organism>
<dbReference type="CDD" id="cd01004">
    <property type="entry name" value="PBP2_MidA_like"/>
    <property type="match status" value="1"/>
</dbReference>
<keyword evidence="4" id="KW-1185">Reference proteome</keyword>
<dbReference type="SUPFAM" id="SSF53850">
    <property type="entry name" value="Periplasmic binding protein-like II"/>
    <property type="match status" value="1"/>
</dbReference>
<evidence type="ECO:0000313" key="3">
    <source>
        <dbReference type="EMBL" id="QGV78622.1"/>
    </source>
</evidence>
<dbReference type="Proteomes" id="UP000422572">
    <property type="component" value="Chromosome"/>
</dbReference>
<dbReference type="InterPro" id="IPR001638">
    <property type="entry name" value="Solute-binding_3/MltF_N"/>
</dbReference>
<dbReference type="PANTHER" id="PTHR35936">
    <property type="entry name" value="MEMBRANE-BOUND LYTIC MUREIN TRANSGLYCOSYLASE F"/>
    <property type="match status" value="1"/>
</dbReference>
<dbReference type="KEGG" id="sfic:EIZ62_10470"/>
<evidence type="ECO:0000256" key="1">
    <source>
        <dbReference type="ARBA" id="ARBA00022729"/>
    </source>
</evidence>
<dbReference type="Gene3D" id="3.40.190.10">
    <property type="entry name" value="Periplasmic binding protein-like II"/>
    <property type="match status" value="2"/>
</dbReference>
<name>A0A6I6FF18_9ACTN</name>
<accession>A0A6I6FF18</accession>
<protein>
    <submittedName>
        <fullName evidence="3">ABC transporter substrate-binding protein</fullName>
    </submittedName>
</protein>
<keyword evidence="1" id="KW-0732">Signal</keyword>
<dbReference type="SMART" id="SM00062">
    <property type="entry name" value="PBPb"/>
    <property type="match status" value="1"/>
</dbReference>